<feature type="transmembrane region" description="Helical" evidence="7">
    <location>
        <begin position="340"/>
        <end position="362"/>
    </location>
</feature>
<dbReference type="PANTHER" id="PTHR33406">
    <property type="entry name" value="MEMBRANE PROTEIN MJ1562-RELATED"/>
    <property type="match status" value="1"/>
</dbReference>
<dbReference type="Proteomes" id="UP000617426">
    <property type="component" value="Unassembled WGS sequence"/>
</dbReference>
<proteinExistence type="predicted"/>
<keyword evidence="2" id="KW-1003">Cell membrane</keyword>
<feature type="transmembrane region" description="Helical" evidence="7">
    <location>
        <begin position="1049"/>
        <end position="1069"/>
    </location>
</feature>
<dbReference type="AlphaFoldDB" id="A0A923E425"/>
<accession>A0A923E425</accession>
<dbReference type="GO" id="GO:0005886">
    <property type="term" value="C:plasma membrane"/>
    <property type="evidence" value="ECO:0007669"/>
    <property type="project" value="UniProtKB-SubCell"/>
</dbReference>
<evidence type="ECO:0000256" key="2">
    <source>
        <dbReference type="ARBA" id="ARBA00022475"/>
    </source>
</evidence>
<keyword evidence="5 7" id="KW-0472">Membrane</keyword>
<evidence type="ECO:0000256" key="3">
    <source>
        <dbReference type="ARBA" id="ARBA00022692"/>
    </source>
</evidence>
<evidence type="ECO:0000256" key="4">
    <source>
        <dbReference type="ARBA" id="ARBA00022989"/>
    </source>
</evidence>
<feature type="transmembrane region" description="Helical" evidence="7">
    <location>
        <begin position="157"/>
        <end position="177"/>
    </location>
</feature>
<dbReference type="InterPro" id="IPR050545">
    <property type="entry name" value="Mycobact_MmpL"/>
</dbReference>
<comment type="subcellular location">
    <subcellularLocation>
        <location evidence="1">Cell membrane</location>
        <topology evidence="1">Multi-pass membrane protein</topology>
    </subcellularLocation>
</comment>
<feature type="domain" description="Membrane transport protein MMPL" evidence="8">
    <location>
        <begin position="1030"/>
        <end position="1206"/>
    </location>
</feature>
<reference evidence="9" key="1">
    <citation type="submission" date="2020-08" db="EMBL/GenBank/DDBJ databases">
        <title>Sequencing the genomes of 1000 actinobacteria strains.</title>
        <authorList>
            <person name="Klenk H.-P."/>
        </authorList>
    </citation>
    <scope>NUCLEOTIDE SEQUENCE</scope>
    <source>
        <strain evidence="9">DSM 10695</strain>
    </source>
</reference>
<feature type="transmembrane region" description="Helical" evidence="7">
    <location>
        <begin position="1076"/>
        <end position="1094"/>
    </location>
</feature>
<evidence type="ECO:0000259" key="8">
    <source>
        <dbReference type="Pfam" id="PF03176"/>
    </source>
</evidence>
<dbReference type="Gene3D" id="1.20.1640.10">
    <property type="entry name" value="Multidrug efflux transporter AcrB transmembrane domain"/>
    <property type="match status" value="2"/>
</dbReference>
<feature type="domain" description="Membrane transport protein MMPL" evidence="8">
    <location>
        <begin position="161"/>
        <end position="313"/>
    </location>
</feature>
<feature type="region of interest" description="Disordered" evidence="6">
    <location>
        <begin position="1216"/>
        <end position="1255"/>
    </location>
</feature>
<evidence type="ECO:0000256" key="1">
    <source>
        <dbReference type="ARBA" id="ARBA00004651"/>
    </source>
</evidence>
<dbReference type="InterPro" id="IPR004869">
    <property type="entry name" value="MMPL_dom"/>
</dbReference>
<feature type="transmembrane region" description="Helical" evidence="7">
    <location>
        <begin position="1180"/>
        <end position="1202"/>
    </location>
</feature>
<sequence>MAAAIARFLVRARYAIFALMVLATLVAGLLAPRVGVITDMAEFLPNDSRMRDGLALMDEEFPASEQLSTTRVMFEGLSAGEEQRIVSEMEDIPGVEEVAFDPESDAFRKGEHSLFILRSTAPYGSETDRAIQGAVEERFRAEQPVIRSDNPSQAAELPLWIIGVAVGLLTLILLIMSASWIEPFLFLLAIGMAVVLNLGTNLIRGSVADITFTIGAILQLVLSMDYSIILMNRYRHERALEDSKTEAMVKALRGAFSSIVSSSMTTVVGLLMLCFMSLGIGLDLGIALAKGVFLSMLSVFTVLPTLILLSDKALAATRKPYLKPDMSPLARFEYRFRKPITAFFILIFAGSWVSAAGTPIAYTLSKDDPIAEVFPTENPIVLVYANTDEDAIARLAKRIEGEPFVRSVSAHSTTIGAQRTLPDMAAALEELDGGGMALDEEALRLIYFLAHGGEATEKMTLREFISFLHSDRQASARMAPGLGERLNELMPYLDRTAMTTPMDAAELAPVLRMSEEDARGILLQHAVGDPTIQADSMTLAQFVDFLLDDLANDPRYASLLAPSAMIQAHSLAPFTDAATMTTPIGSEQMAALLGTDPAQMALLYARLAAESGSYSGVSALPAAHLSALRALSSAIPADQGGMTAEQATALAALAPFTEQKTLTTPMDAQGLAALFSMPIEQVEAVLALLHPMSGSGPDAPPAAEAIAFLDALVQHVLTDPAASAAAGIDSATGARLRALHTIAASTAKSTPMPLADFARAAGIDPQILALAHAVGATQDAAQRTHSPREIVGILVNDPMSASRRGELERLHRIVNDTVAGRAYTPAALASLTGISDLHARQLALLRTAKYSDSSSWRMSPQAAIAFLVDTVLTSPESAGRFTSEQATDLRRLRAIIDAGAEQTAFTPAQLASFFHRIGSEADAASIGLAYLAHAAKTWDGTGRTLSIAELVDALTSRILPDQRFAPFIDAESRAAVEDAREKISKALIQLVGAKHSRLIITTTLPVESEQTERFVSGLFSSCEGLEGGCRLVGDSVLIHEMRQSFDTEMTLISLLTVGAIFLVVALTFFSLSVPALLVLLVQCGVFLTTTTIGLQGYANYYLAQLMVQCILMGATIDYGILLTTQYREARRSLEPVEAIGRALKRSIHTIATSGSIMILVTGILGFLFENPTVGQICRTIAIGALAATALILFVLPGLLVALDRFVAGRTRLGAAAHAKTGRKRPPEVERSLASATRITASSADPHGGNAFDAEK</sequence>
<evidence type="ECO:0000256" key="6">
    <source>
        <dbReference type="SAM" id="MobiDB-lite"/>
    </source>
</evidence>
<organism evidence="9 10">
    <name type="scientific">Schaalia hyovaginalis</name>
    <dbReference type="NCBI Taxonomy" id="29316"/>
    <lineage>
        <taxon>Bacteria</taxon>
        <taxon>Bacillati</taxon>
        <taxon>Actinomycetota</taxon>
        <taxon>Actinomycetes</taxon>
        <taxon>Actinomycetales</taxon>
        <taxon>Actinomycetaceae</taxon>
        <taxon>Schaalia</taxon>
    </lineage>
</organism>
<feature type="compositionally biased region" description="Polar residues" evidence="6">
    <location>
        <begin position="1233"/>
        <end position="1242"/>
    </location>
</feature>
<dbReference type="RefSeq" id="WP_184451967.1">
    <property type="nucleotide sequence ID" value="NZ_JACHMK010000001.1"/>
</dbReference>
<gene>
    <name evidence="9" type="ORF">HD592_000735</name>
</gene>
<feature type="transmembrane region" description="Helical" evidence="7">
    <location>
        <begin position="252"/>
        <end position="280"/>
    </location>
</feature>
<evidence type="ECO:0000313" key="10">
    <source>
        <dbReference type="Proteomes" id="UP000617426"/>
    </source>
</evidence>
<feature type="transmembrane region" description="Helical" evidence="7">
    <location>
        <begin position="12"/>
        <end position="31"/>
    </location>
</feature>
<keyword evidence="4 7" id="KW-1133">Transmembrane helix</keyword>
<feature type="transmembrane region" description="Helical" evidence="7">
    <location>
        <begin position="1150"/>
        <end position="1168"/>
    </location>
</feature>
<feature type="transmembrane region" description="Helical" evidence="7">
    <location>
        <begin position="1100"/>
        <end position="1121"/>
    </location>
</feature>
<evidence type="ECO:0000256" key="5">
    <source>
        <dbReference type="ARBA" id="ARBA00023136"/>
    </source>
</evidence>
<dbReference type="SUPFAM" id="SSF82866">
    <property type="entry name" value="Multidrug efflux transporter AcrB transmembrane domain"/>
    <property type="match status" value="2"/>
</dbReference>
<dbReference type="PANTHER" id="PTHR33406:SF13">
    <property type="entry name" value="MEMBRANE PROTEIN YDFJ"/>
    <property type="match status" value="1"/>
</dbReference>
<dbReference type="EMBL" id="JACHMK010000001">
    <property type="protein sequence ID" value="MBB6334170.1"/>
    <property type="molecule type" value="Genomic_DNA"/>
</dbReference>
<keyword evidence="3 7" id="KW-0812">Transmembrane</keyword>
<name>A0A923E425_9ACTO</name>
<dbReference type="Pfam" id="PF03176">
    <property type="entry name" value="MMPL"/>
    <property type="match status" value="2"/>
</dbReference>
<comment type="caution">
    <text evidence="9">The sequence shown here is derived from an EMBL/GenBank/DDBJ whole genome shotgun (WGS) entry which is preliminary data.</text>
</comment>
<evidence type="ECO:0000256" key="7">
    <source>
        <dbReference type="SAM" id="Phobius"/>
    </source>
</evidence>
<keyword evidence="10" id="KW-1185">Reference proteome</keyword>
<feature type="transmembrane region" description="Helical" evidence="7">
    <location>
        <begin position="286"/>
        <end position="309"/>
    </location>
</feature>
<protein>
    <submittedName>
        <fullName evidence="9">RND superfamily exporter protein</fullName>
    </submittedName>
</protein>
<evidence type="ECO:0000313" key="9">
    <source>
        <dbReference type="EMBL" id="MBB6334170.1"/>
    </source>
</evidence>
<feature type="transmembrane region" description="Helical" evidence="7">
    <location>
        <begin position="210"/>
        <end position="231"/>
    </location>
</feature>
<feature type="transmembrane region" description="Helical" evidence="7">
    <location>
        <begin position="184"/>
        <end position="204"/>
    </location>
</feature>